<dbReference type="InterPro" id="IPR000668">
    <property type="entry name" value="Peptidase_C1A_C"/>
</dbReference>
<keyword evidence="1" id="KW-0645">Protease</keyword>
<evidence type="ECO:0000313" key="6">
    <source>
        <dbReference type="EMBL" id="PIO71037.1"/>
    </source>
</evidence>
<protein>
    <recommendedName>
        <fullName evidence="5">Peptidase C1A papain C-terminal domain-containing protein</fullName>
    </recommendedName>
</protein>
<evidence type="ECO:0000259" key="5">
    <source>
        <dbReference type="Pfam" id="PF00112"/>
    </source>
</evidence>
<keyword evidence="4" id="KW-0732">Signal</keyword>
<feature type="chain" id="PRO_5018727452" description="Peptidase C1A papain C-terminal domain-containing protein" evidence="4">
    <location>
        <begin position="20"/>
        <end position="253"/>
    </location>
</feature>
<evidence type="ECO:0000313" key="7">
    <source>
        <dbReference type="Proteomes" id="UP000230423"/>
    </source>
</evidence>
<gene>
    <name evidence="6" type="ORF">TELCIR_07071</name>
</gene>
<keyword evidence="7" id="KW-1185">Reference proteome</keyword>
<keyword evidence="3" id="KW-0788">Thiol protease</keyword>
<name>A0A2G9ULD8_TELCI</name>
<feature type="signal peptide" evidence="4">
    <location>
        <begin position="1"/>
        <end position="19"/>
    </location>
</feature>
<dbReference type="PROSITE" id="PS00139">
    <property type="entry name" value="THIOL_PROTEASE_CYS"/>
    <property type="match status" value="1"/>
</dbReference>
<evidence type="ECO:0000256" key="3">
    <source>
        <dbReference type="ARBA" id="ARBA00022807"/>
    </source>
</evidence>
<dbReference type="Pfam" id="PF00112">
    <property type="entry name" value="Peptidase_C1"/>
    <property type="match status" value="1"/>
</dbReference>
<dbReference type="SUPFAM" id="SSF54001">
    <property type="entry name" value="Cysteine proteinases"/>
    <property type="match status" value="1"/>
</dbReference>
<dbReference type="Proteomes" id="UP000230423">
    <property type="component" value="Unassembled WGS sequence"/>
</dbReference>
<dbReference type="GO" id="GO:0006508">
    <property type="term" value="P:proteolysis"/>
    <property type="evidence" value="ECO:0007669"/>
    <property type="project" value="UniProtKB-KW"/>
</dbReference>
<dbReference type="InterPro" id="IPR000169">
    <property type="entry name" value="Pept_cys_AS"/>
</dbReference>
<dbReference type="AlphaFoldDB" id="A0A2G9ULD8"/>
<keyword evidence="2" id="KW-0378">Hydrolase</keyword>
<sequence length="253" mass="28563">MKDLVFALCLYQVRWVTEAGVPDASKTEQIPLEAQALSGLPLVEYLQKNQDLFEVQATPVPNFEQRLMNLKYKDQSNRPVQEDVEDIDDDIPESDFPKGQLFQKYLVFALCFYLGGWVTGAEIHDASEAEQIPLEAQALSGLPLVEYLQKNQDLFEVQATPVPNFEQRLMNLKYKDQGNRPVQEDVEDIDDDIPESYDPRIQWANCSSLFHIRDQANCGSCWAVSTAAAMSDRICIASADLSPGHGVVLYMVR</sequence>
<feature type="domain" description="Peptidase C1A papain C-terminal" evidence="5">
    <location>
        <begin position="193"/>
        <end position="239"/>
    </location>
</feature>
<accession>A0A2G9ULD8</accession>
<dbReference type="GO" id="GO:0008234">
    <property type="term" value="F:cysteine-type peptidase activity"/>
    <property type="evidence" value="ECO:0007669"/>
    <property type="project" value="UniProtKB-KW"/>
</dbReference>
<evidence type="ECO:0000256" key="4">
    <source>
        <dbReference type="SAM" id="SignalP"/>
    </source>
</evidence>
<organism evidence="6 7">
    <name type="scientific">Teladorsagia circumcincta</name>
    <name type="common">Brown stomach worm</name>
    <name type="synonym">Ostertagia circumcincta</name>
    <dbReference type="NCBI Taxonomy" id="45464"/>
    <lineage>
        <taxon>Eukaryota</taxon>
        <taxon>Metazoa</taxon>
        <taxon>Ecdysozoa</taxon>
        <taxon>Nematoda</taxon>
        <taxon>Chromadorea</taxon>
        <taxon>Rhabditida</taxon>
        <taxon>Rhabditina</taxon>
        <taxon>Rhabditomorpha</taxon>
        <taxon>Strongyloidea</taxon>
        <taxon>Trichostrongylidae</taxon>
        <taxon>Teladorsagia</taxon>
    </lineage>
</organism>
<dbReference type="OrthoDB" id="5850821at2759"/>
<evidence type="ECO:0000256" key="1">
    <source>
        <dbReference type="ARBA" id="ARBA00022670"/>
    </source>
</evidence>
<dbReference type="Gene3D" id="3.90.70.10">
    <property type="entry name" value="Cysteine proteinases"/>
    <property type="match status" value="1"/>
</dbReference>
<evidence type="ECO:0000256" key="2">
    <source>
        <dbReference type="ARBA" id="ARBA00022801"/>
    </source>
</evidence>
<dbReference type="EMBL" id="KZ346078">
    <property type="protein sequence ID" value="PIO71037.1"/>
    <property type="molecule type" value="Genomic_DNA"/>
</dbReference>
<dbReference type="InterPro" id="IPR038765">
    <property type="entry name" value="Papain-like_cys_pep_sf"/>
</dbReference>
<proteinExistence type="predicted"/>
<reference evidence="6 7" key="1">
    <citation type="submission" date="2015-09" db="EMBL/GenBank/DDBJ databases">
        <title>Draft genome of the parasitic nematode Teladorsagia circumcincta isolate WARC Sus (inbred).</title>
        <authorList>
            <person name="Mitreva M."/>
        </authorList>
    </citation>
    <scope>NUCLEOTIDE SEQUENCE [LARGE SCALE GENOMIC DNA]</scope>
    <source>
        <strain evidence="6 7">S</strain>
    </source>
</reference>